<evidence type="ECO:0000256" key="1">
    <source>
        <dbReference type="ARBA" id="ARBA00008891"/>
    </source>
</evidence>
<evidence type="ECO:0000256" key="3">
    <source>
        <dbReference type="ARBA" id="ARBA00023085"/>
    </source>
</evidence>
<feature type="active site" evidence="4">
    <location>
        <position position="191"/>
    </location>
</feature>
<dbReference type="InterPro" id="IPR018040">
    <property type="entry name" value="Pectinesterase_Tyr_AS"/>
</dbReference>
<comment type="similarity">
    <text evidence="1">Belongs to the pectinesterase family.</text>
</comment>
<comment type="pathway">
    <text evidence="5">Glycan metabolism; pectin degradation; 2-dehydro-3-deoxy-D-gluconate from pectin: step 1/5.</text>
</comment>
<dbReference type="GO" id="GO:0030599">
    <property type="term" value="F:pectinesterase activity"/>
    <property type="evidence" value="ECO:0007669"/>
    <property type="project" value="UniProtKB-UniRule"/>
</dbReference>
<dbReference type="PROSITE" id="PS00503">
    <property type="entry name" value="PECTINESTERASE_2"/>
    <property type="match status" value="1"/>
</dbReference>
<keyword evidence="5" id="KW-0732">Signal</keyword>
<protein>
    <recommendedName>
        <fullName evidence="5">Pectinesterase</fullName>
        <ecNumber evidence="5">3.1.1.11</ecNumber>
    </recommendedName>
</protein>
<dbReference type="GO" id="GO:0045490">
    <property type="term" value="P:pectin catabolic process"/>
    <property type="evidence" value="ECO:0007669"/>
    <property type="project" value="UniProtKB-UniRule"/>
</dbReference>
<dbReference type="InterPro" id="IPR033131">
    <property type="entry name" value="Pectinesterase_Asp_AS"/>
</dbReference>
<dbReference type="EMBL" id="SMFL01000002">
    <property type="protein sequence ID" value="TDE17211.1"/>
    <property type="molecule type" value="Genomic_DNA"/>
</dbReference>
<comment type="caution">
    <text evidence="7">The sequence shown here is derived from an EMBL/GenBank/DDBJ whole genome shotgun (WGS) entry which is preliminary data.</text>
</comment>
<proteinExistence type="inferred from homology"/>
<feature type="domain" description="Pectinesterase catalytic" evidence="6">
    <location>
        <begin position="30"/>
        <end position="327"/>
    </location>
</feature>
<keyword evidence="2 5" id="KW-0378">Hydrolase</keyword>
<reference evidence="7 8" key="1">
    <citation type="submission" date="2019-03" db="EMBL/GenBank/DDBJ databases">
        <title>Dyadobacter AR-3-6 sp. nov., isolated from arctic soil.</title>
        <authorList>
            <person name="Chaudhary D.K."/>
        </authorList>
    </citation>
    <scope>NUCLEOTIDE SEQUENCE [LARGE SCALE GENOMIC DNA]</scope>
    <source>
        <strain evidence="7 8">AR-3-6</strain>
    </source>
</reference>
<dbReference type="InterPro" id="IPR011050">
    <property type="entry name" value="Pectin_lyase_fold/virulence"/>
</dbReference>
<dbReference type="GO" id="GO:0042545">
    <property type="term" value="P:cell wall modification"/>
    <property type="evidence" value="ECO:0007669"/>
    <property type="project" value="UniProtKB-UniRule"/>
</dbReference>
<dbReference type="PANTHER" id="PTHR31321">
    <property type="entry name" value="ACYL-COA THIOESTER HYDROLASE YBHC-RELATED"/>
    <property type="match status" value="1"/>
</dbReference>
<accession>A0A4R5DYD4</accession>
<dbReference type="EC" id="3.1.1.11" evidence="5"/>
<evidence type="ECO:0000259" key="6">
    <source>
        <dbReference type="Pfam" id="PF01095"/>
    </source>
</evidence>
<gene>
    <name evidence="7" type="ORF">E0F88_04745</name>
</gene>
<comment type="catalytic activity">
    <reaction evidence="5">
        <text>[(1-&gt;4)-alpha-D-galacturonosyl methyl ester](n) + n H2O = [(1-&gt;4)-alpha-D-galacturonosyl](n) + n methanol + n H(+)</text>
        <dbReference type="Rhea" id="RHEA:22380"/>
        <dbReference type="Rhea" id="RHEA-COMP:14570"/>
        <dbReference type="Rhea" id="RHEA-COMP:14573"/>
        <dbReference type="ChEBI" id="CHEBI:15377"/>
        <dbReference type="ChEBI" id="CHEBI:15378"/>
        <dbReference type="ChEBI" id="CHEBI:17790"/>
        <dbReference type="ChEBI" id="CHEBI:140522"/>
        <dbReference type="ChEBI" id="CHEBI:140523"/>
        <dbReference type="EC" id="3.1.1.11"/>
    </reaction>
</comment>
<dbReference type="Proteomes" id="UP000294850">
    <property type="component" value="Unassembled WGS sequence"/>
</dbReference>
<dbReference type="Pfam" id="PF01095">
    <property type="entry name" value="Pectinesterase"/>
    <property type="match status" value="1"/>
</dbReference>
<organism evidence="7 8">
    <name type="scientific">Dyadobacter psychrotolerans</name>
    <dbReference type="NCBI Taxonomy" id="2541721"/>
    <lineage>
        <taxon>Bacteria</taxon>
        <taxon>Pseudomonadati</taxon>
        <taxon>Bacteroidota</taxon>
        <taxon>Cytophagia</taxon>
        <taxon>Cytophagales</taxon>
        <taxon>Spirosomataceae</taxon>
        <taxon>Dyadobacter</taxon>
    </lineage>
</organism>
<evidence type="ECO:0000256" key="4">
    <source>
        <dbReference type="PROSITE-ProRule" id="PRU10040"/>
    </source>
</evidence>
<keyword evidence="8" id="KW-1185">Reference proteome</keyword>
<dbReference type="RefSeq" id="WP_131956975.1">
    <property type="nucleotide sequence ID" value="NZ_SMFL01000002.1"/>
</dbReference>
<dbReference type="InterPro" id="IPR000070">
    <property type="entry name" value="Pectinesterase_cat"/>
</dbReference>
<feature type="signal peptide" evidence="5">
    <location>
        <begin position="1"/>
        <end position="21"/>
    </location>
</feature>
<dbReference type="UniPathway" id="UPA00545">
    <property type="reaction ID" value="UER00823"/>
</dbReference>
<dbReference type="PANTHER" id="PTHR31321:SF57">
    <property type="entry name" value="PECTINESTERASE 53-RELATED"/>
    <property type="match status" value="1"/>
</dbReference>
<evidence type="ECO:0000256" key="2">
    <source>
        <dbReference type="ARBA" id="ARBA00022801"/>
    </source>
</evidence>
<evidence type="ECO:0000256" key="5">
    <source>
        <dbReference type="RuleBase" id="RU000589"/>
    </source>
</evidence>
<dbReference type="OrthoDB" id="9777975at2"/>
<dbReference type="Gene3D" id="2.160.20.10">
    <property type="entry name" value="Single-stranded right-handed beta-helix, Pectin lyase-like"/>
    <property type="match status" value="1"/>
</dbReference>
<feature type="chain" id="PRO_5020927206" description="Pectinesterase" evidence="5">
    <location>
        <begin position="22"/>
        <end position="340"/>
    </location>
</feature>
<sequence length="340" mass="37722">MKEFRMLVLLVSCFIAVKATAQSKVLPTKLTVAQDGSGDYKTIQEAVNSVRDLGQKRVTIFIKKGIYKEKLIIPTWKTAISLIGEDPANTIIRHSDFSGKDVEGGHDSFGNSKFSTYTSFTVLVQGNDFIAENLTIENTAGRVGQAVALHVEADRAAFKNCRFLGNQDTLYLATEGSRQYYENCYVEGTVDFIFGEATVVFQNCTVKSLTDSYITAAATRKGHEFGFVFFNCKLIAEASATKVYLGRPWRPYAKTVFVNSELGAHILPQGWDPWVGDSMFPDKDKTALYAEYKNSGPGADVSKRIRWSKQLKDQEVKKYTVKNILGGPDGWVPLQVISGQ</sequence>
<evidence type="ECO:0000313" key="7">
    <source>
        <dbReference type="EMBL" id="TDE17211.1"/>
    </source>
</evidence>
<dbReference type="PROSITE" id="PS00800">
    <property type="entry name" value="PECTINESTERASE_1"/>
    <property type="match status" value="1"/>
</dbReference>
<keyword evidence="3 5" id="KW-0063">Aspartyl esterase</keyword>
<dbReference type="InterPro" id="IPR012334">
    <property type="entry name" value="Pectin_lyas_fold"/>
</dbReference>
<dbReference type="SUPFAM" id="SSF51126">
    <property type="entry name" value="Pectin lyase-like"/>
    <property type="match status" value="1"/>
</dbReference>
<evidence type="ECO:0000313" key="8">
    <source>
        <dbReference type="Proteomes" id="UP000294850"/>
    </source>
</evidence>
<dbReference type="GO" id="GO:0009279">
    <property type="term" value="C:cell outer membrane"/>
    <property type="evidence" value="ECO:0007669"/>
    <property type="project" value="TreeGrafter"/>
</dbReference>
<name>A0A4R5DYD4_9BACT</name>
<dbReference type="AlphaFoldDB" id="A0A4R5DYD4"/>